<evidence type="ECO:0000313" key="2">
    <source>
        <dbReference type="EMBL" id="KJY82740.1"/>
    </source>
</evidence>
<evidence type="ECO:0000313" key="3">
    <source>
        <dbReference type="Proteomes" id="UP000033673"/>
    </source>
</evidence>
<accession>A0A0F4NHW8</accession>
<dbReference type="RefSeq" id="WP_045955764.1">
    <property type="nucleotide sequence ID" value="NZ_JXXV01000018.1"/>
</dbReference>
<keyword evidence="3" id="KW-1185">Reference proteome</keyword>
<keyword evidence="1" id="KW-0812">Transmembrane</keyword>
<dbReference type="Proteomes" id="UP000033673">
    <property type="component" value="Unassembled WGS sequence"/>
</dbReference>
<keyword evidence="1" id="KW-1133">Transmembrane helix</keyword>
<keyword evidence="1" id="KW-0472">Membrane</keyword>
<reference evidence="2 3" key="1">
    <citation type="journal article" date="2015" name="BMC Genomics">
        <title>Genome mining reveals unlocked bioactive potential of marine Gram-negative bacteria.</title>
        <authorList>
            <person name="Machado H."/>
            <person name="Sonnenschein E.C."/>
            <person name="Melchiorsen J."/>
            <person name="Gram L."/>
        </authorList>
    </citation>
    <scope>NUCLEOTIDE SEQUENCE [LARGE SCALE GENOMIC DNA]</scope>
    <source>
        <strain evidence="2 3">S2757</strain>
    </source>
</reference>
<name>A0A0F4NHW8_9VIBR</name>
<feature type="transmembrane region" description="Helical" evidence="1">
    <location>
        <begin position="27"/>
        <end position="48"/>
    </location>
</feature>
<organism evidence="2 3">
    <name type="scientific">Vibrio galatheae</name>
    <dbReference type="NCBI Taxonomy" id="579748"/>
    <lineage>
        <taxon>Bacteria</taxon>
        <taxon>Pseudomonadati</taxon>
        <taxon>Pseudomonadota</taxon>
        <taxon>Gammaproteobacteria</taxon>
        <taxon>Vibrionales</taxon>
        <taxon>Vibrionaceae</taxon>
        <taxon>Vibrio</taxon>
    </lineage>
</organism>
<protein>
    <submittedName>
        <fullName evidence="2">Transcriptional regulator</fullName>
    </submittedName>
</protein>
<dbReference type="PATRIC" id="fig|579748.3.peg.2264"/>
<dbReference type="AlphaFoldDB" id="A0A0F4NHW8"/>
<gene>
    <name evidence="2" type="ORF">TW81_10980</name>
</gene>
<sequence>MNSAQVATSCRSTNLVSPTREVVLREVLALAKMAAAVAVPLLLLSLVWM</sequence>
<dbReference type="EMBL" id="JXXV01000018">
    <property type="protein sequence ID" value="KJY82740.1"/>
    <property type="molecule type" value="Genomic_DNA"/>
</dbReference>
<proteinExistence type="predicted"/>
<evidence type="ECO:0000256" key="1">
    <source>
        <dbReference type="SAM" id="Phobius"/>
    </source>
</evidence>
<comment type="caution">
    <text evidence="2">The sequence shown here is derived from an EMBL/GenBank/DDBJ whole genome shotgun (WGS) entry which is preliminary data.</text>
</comment>